<keyword evidence="2" id="KW-0378">Hydrolase</keyword>
<sequence length="295" mass="30924">MSGVPFVRDFPFDYGRPDRLSERVTRVVARNPGPFTFTGTGTYLVGNESGTAVIDPGPNDETHRSAVLAAAPGPIEAILLTHTHKDHSGGAAALARATGAPILGFDRHPSTPASAPPALDEGPDFALIPDRRLADGDAVTLPGATLRALHTPGHVSNHLCFALEEEAALFSGDHVMGWATTVVAPPDGDMRDYLESLDKLIGRDDRLYYPTHGAPIRSPLPFVRAVKAHRLARDEAILAALAQGGATPDAIVAAVYEGLDPALRTAAALNVTAHLLMHLADGRVAAAGLGRYALA</sequence>
<dbReference type="InterPro" id="IPR036866">
    <property type="entry name" value="RibonucZ/Hydroxyglut_hydro"/>
</dbReference>
<evidence type="ECO:0000313" key="3">
    <source>
        <dbReference type="Proteomes" id="UP000563524"/>
    </source>
</evidence>
<dbReference type="Gene3D" id="1.10.10.10">
    <property type="entry name" value="Winged helix-like DNA-binding domain superfamily/Winged helix DNA-binding domain"/>
    <property type="match status" value="1"/>
</dbReference>
<dbReference type="InterPro" id="IPR041516">
    <property type="entry name" value="LACTB2_WH"/>
</dbReference>
<feature type="domain" description="Metallo-beta-lactamase" evidence="1">
    <location>
        <begin position="39"/>
        <end position="212"/>
    </location>
</feature>
<dbReference type="EMBL" id="JACHOB010000003">
    <property type="protein sequence ID" value="MBB4659214.1"/>
    <property type="molecule type" value="Genomic_DNA"/>
</dbReference>
<dbReference type="Pfam" id="PF00753">
    <property type="entry name" value="Lactamase_B"/>
    <property type="match status" value="1"/>
</dbReference>
<evidence type="ECO:0000313" key="2">
    <source>
        <dbReference type="EMBL" id="MBB4659214.1"/>
    </source>
</evidence>
<evidence type="ECO:0000259" key="1">
    <source>
        <dbReference type="SMART" id="SM00849"/>
    </source>
</evidence>
<dbReference type="SMART" id="SM00849">
    <property type="entry name" value="Lactamase_B"/>
    <property type="match status" value="1"/>
</dbReference>
<dbReference type="InterPro" id="IPR050662">
    <property type="entry name" value="Sec-metab_biosynth-thioest"/>
</dbReference>
<accession>A0A840I4T4</accession>
<dbReference type="CDD" id="cd16278">
    <property type="entry name" value="metallo-hydrolase-like_MBL-fold"/>
    <property type="match status" value="1"/>
</dbReference>
<comment type="caution">
    <text evidence="2">The sequence shown here is derived from an EMBL/GenBank/DDBJ whole genome shotgun (WGS) entry which is preliminary data.</text>
</comment>
<dbReference type="Gene3D" id="3.60.15.10">
    <property type="entry name" value="Ribonuclease Z/Hydroxyacylglutathione hydrolase-like"/>
    <property type="match status" value="1"/>
</dbReference>
<gene>
    <name evidence="2" type="ORF">GGQ59_001739</name>
</gene>
<organism evidence="2 3">
    <name type="scientific">Parvularcula dongshanensis</name>
    <dbReference type="NCBI Taxonomy" id="1173995"/>
    <lineage>
        <taxon>Bacteria</taxon>
        <taxon>Pseudomonadati</taxon>
        <taxon>Pseudomonadota</taxon>
        <taxon>Alphaproteobacteria</taxon>
        <taxon>Parvularculales</taxon>
        <taxon>Parvularculaceae</taxon>
        <taxon>Parvularcula</taxon>
    </lineage>
</organism>
<name>A0A840I4T4_9PROT</name>
<dbReference type="PANTHER" id="PTHR23131">
    <property type="entry name" value="ENDORIBONUCLEASE LACTB2"/>
    <property type="match status" value="1"/>
</dbReference>
<dbReference type="RefSeq" id="WP_183817592.1">
    <property type="nucleotide sequence ID" value="NZ_JACHOB010000003.1"/>
</dbReference>
<protein>
    <submittedName>
        <fullName evidence="2">Glyoxylase-like metal-dependent hydrolase (Beta-lactamase superfamily II)</fullName>
    </submittedName>
</protein>
<dbReference type="AlphaFoldDB" id="A0A840I4T4"/>
<proteinExistence type="predicted"/>
<reference evidence="2 3" key="1">
    <citation type="submission" date="2020-08" db="EMBL/GenBank/DDBJ databases">
        <title>Genomic Encyclopedia of Type Strains, Phase IV (KMG-IV): sequencing the most valuable type-strain genomes for metagenomic binning, comparative biology and taxonomic classification.</title>
        <authorList>
            <person name="Goeker M."/>
        </authorList>
    </citation>
    <scope>NUCLEOTIDE SEQUENCE [LARGE SCALE GENOMIC DNA]</scope>
    <source>
        <strain evidence="2 3">DSM 102850</strain>
    </source>
</reference>
<dbReference type="GO" id="GO:0016787">
    <property type="term" value="F:hydrolase activity"/>
    <property type="evidence" value="ECO:0007669"/>
    <property type="project" value="UniProtKB-KW"/>
</dbReference>
<dbReference type="InterPro" id="IPR001279">
    <property type="entry name" value="Metallo-B-lactamas"/>
</dbReference>
<dbReference type="SUPFAM" id="SSF56281">
    <property type="entry name" value="Metallo-hydrolase/oxidoreductase"/>
    <property type="match status" value="1"/>
</dbReference>
<dbReference type="Pfam" id="PF17778">
    <property type="entry name" value="WHD_BLACT"/>
    <property type="match status" value="1"/>
</dbReference>
<dbReference type="InterPro" id="IPR036388">
    <property type="entry name" value="WH-like_DNA-bd_sf"/>
</dbReference>
<keyword evidence="3" id="KW-1185">Reference proteome</keyword>
<dbReference type="PANTHER" id="PTHR23131:SF0">
    <property type="entry name" value="ENDORIBONUCLEASE LACTB2"/>
    <property type="match status" value="1"/>
</dbReference>
<dbReference type="Proteomes" id="UP000563524">
    <property type="component" value="Unassembled WGS sequence"/>
</dbReference>